<keyword evidence="1" id="KW-1133">Transmembrane helix</keyword>
<evidence type="ECO:0000313" key="3">
    <source>
        <dbReference type="Proteomes" id="UP000018439"/>
    </source>
</evidence>
<dbReference type="HOGENOM" id="CLU_1418951_0_0_10"/>
<dbReference type="AlphaFoldDB" id="F3ZTQ8"/>
<keyword evidence="1" id="KW-0472">Membrane</keyword>
<keyword evidence="3" id="KW-1185">Reference proteome</keyword>
<reference evidence="2 3" key="1">
    <citation type="journal article" date="2011" name="Stand. Genomic Sci.">
        <title>Non-contiguous finished genome sequence of Bacteroides coprosuis type strain (PC139).</title>
        <authorList>
            <person name="Land M."/>
            <person name="Held B."/>
            <person name="Gronow S."/>
            <person name="Abt B."/>
            <person name="Lucas S."/>
            <person name="Del Rio T.G."/>
            <person name="Nolan M."/>
            <person name="Tice H."/>
            <person name="Cheng J.F."/>
            <person name="Pitluck S."/>
            <person name="Liolios K."/>
            <person name="Pagani I."/>
            <person name="Ivanova N."/>
            <person name="Mavromatis K."/>
            <person name="Mikhailova N."/>
            <person name="Pati A."/>
            <person name="Tapia R."/>
            <person name="Han C."/>
            <person name="Goodwin L."/>
            <person name="Chen A."/>
            <person name="Palaniappan K."/>
            <person name="Hauser L."/>
            <person name="Brambilla E.M."/>
            <person name="Rohde M."/>
            <person name="Goker M."/>
            <person name="Detter J.C."/>
            <person name="Woyke T."/>
            <person name="Bristow J."/>
            <person name="Eisen J.A."/>
            <person name="Markowitz V."/>
            <person name="Hugenholtz P."/>
            <person name="Kyrpides N.C."/>
            <person name="Klenk H.P."/>
            <person name="Lapidus A."/>
        </authorList>
    </citation>
    <scope>NUCLEOTIDE SEQUENCE</scope>
    <source>
        <strain evidence="2 3">DSM 18011</strain>
    </source>
</reference>
<feature type="transmembrane region" description="Helical" evidence="1">
    <location>
        <begin position="161"/>
        <end position="179"/>
    </location>
</feature>
<evidence type="ECO:0000313" key="2">
    <source>
        <dbReference type="EMBL" id="EGJ71289.1"/>
    </source>
</evidence>
<organism evidence="2 3">
    <name type="scientific">Bacteroides coprosuis DSM 18011</name>
    <dbReference type="NCBI Taxonomy" id="679937"/>
    <lineage>
        <taxon>Bacteria</taxon>
        <taxon>Pseudomonadati</taxon>
        <taxon>Bacteroidota</taxon>
        <taxon>Bacteroidia</taxon>
        <taxon>Bacteroidales</taxon>
        <taxon>Bacteroidaceae</taxon>
        <taxon>Bacteroides</taxon>
    </lineage>
</organism>
<feature type="transmembrane region" description="Helical" evidence="1">
    <location>
        <begin position="72"/>
        <end position="91"/>
    </location>
</feature>
<name>F3ZTQ8_9BACE</name>
<protein>
    <recommendedName>
        <fullName evidence="4">Transmembrane protein</fullName>
    </recommendedName>
</protein>
<feature type="transmembrane region" description="Helical" evidence="1">
    <location>
        <begin position="48"/>
        <end position="65"/>
    </location>
</feature>
<evidence type="ECO:0000256" key="1">
    <source>
        <dbReference type="SAM" id="Phobius"/>
    </source>
</evidence>
<feature type="transmembrane region" description="Helical" evidence="1">
    <location>
        <begin position="103"/>
        <end position="125"/>
    </location>
</feature>
<feature type="transmembrane region" description="Helical" evidence="1">
    <location>
        <begin position="21"/>
        <end position="42"/>
    </location>
</feature>
<sequence>MRTTRIKQREFKNSVAHSWALFALGGVSLLTGLWALFAPTAALTSGHLFFILSIILIGVLHYVYMRVTRTDVYEWSWGIAAAIFGVIIGLVMTSKECTQWNILSFYLAIWGFVQFFIMLTIISVIKNRKFVNWIIILVCAIAGLALSTTLIVNPIIASSKFIVSSLFIIYAMPHFYYAIQVNRVQVNISNN</sequence>
<dbReference type="Proteomes" id="UP000018439">
    <property type="component" value="Chromosome"/>
</dbReference>
<keyword evidence="1" id="KW-0812">Transmembrane</keyword>
<gene>
    <name evidence="2" type="ORF">Bcop_1082</name>
</gene>
<proteinExistence type="predicted"/>
<accession>F3ZTQ8</accession>
<evidence type="ECO:0008006" key="4">
    <source>
        <dbReference type="Google" id="ProtNLM"/>
    </source>
</evidence>
<dbReference type="EMBL" id="CM001167">
    <property type="protein sequence ID" value="EGJ71289.1"/>
    <property type="molecule type" value="Genomic_DNA"/>
</dbReference>
<feature type="transmembrane region" description="Helical" evidence="1">
    <location>
        <begin position="132"/>
        <end position="155"/>
    </location>
</feature>